<evidence type="ECO:0000313" key="3">
    <source>
        <dbReference type="Proteomes" id="UP000321490"/>
    </source>
</evidence>
<reference evidence="2 3" key="1">
    <citation type="submission" date="2019-07" db="EMBL/GenBank/DDBJ databases">
        <title>R&amp;d 2014.</title>
        <authorList>
            <person name="Klenk H.-P."/>
        </authorList>
    </citation>
    <scope>NUCLEOTIDE SEQUENCE [LARGE SCALE GENOMIC DNA]</scope>
    <source>
        <strain evidence="2 3">DSM 45764</strain>
    </source>
</reference>
<dbReference type="OrthoDB" id="4752397at2"/>
<dbReference type="GO" id="GO:0003824">
    <property type="term" value="F:catalytic activity"/>
    <property type="evidence" value="ECO:0007669"/>
    <property type="project" value="InterPro"/>
</dbReference>
<accession>A0A562IM73</accession>
<gene>
    <name evidence="2" type="ORF">JD78_00593</name>
</gene>
<dbReference type="GO" id="GO:0006793">
    <property type="term" value="P:phosphorus metabolic process"/>
    <property type="evidence" value="ECO:0007669"/>
    <property type="project" value="UniProtKB-ARBA"/>
</dbReference>
<dbReference type="PROSITE" id="PS50035">
    <property type="entry name" value="PLD"/>
    <property type="match status" value="1"/>
</dbReference>
<dbReference type="AlphaFoldDB" id="A0A562IM73"/>
<sequence>MAAPGDVLPEMRAGLELLVAGAAARVDLCSPFLSGGTALWLAAAAAASPAEWTLLTRLDAVSAAGGFLSVPGLRALRDAGVRLLHADRLHAKVFLADGVSGLLGSGNLTASGLGEPTKPNLELGVALDAAQAAVADGVLLGWRAAARPITSSMLDECEKQAKGLRVPAPRLPGGESADDVEAVLAEGLAAKQVWIKALYADAAEADRPWSPGDWIASPAVRRPSFAVGDLLLVYASYARVCNAVIRVVAPTRLDPSFAVAQGTPQDEADRWPWITPVEPVLQVPAADGVPLQRLGLTGQSLQNGHTRMPVGGLAAALRHMRP</sequence>
<proteinExistence type="predicted"/>
<protein>
    <submittedName>
        <fullName evidence="2">Phospholipase D-like protein</fullName>
    </submittedName>
</protein>
<dbReference type="InterPro" id="IPR001736">
    <property type="entry name" value="PLipase_D/transphosphatidylase"/>
</dbReference>
<dbReference type="SUPFAM" id="SSF56024">
    <property type="entry name" value="Phospholipase D/nuclease"/>
    <property type="match status" value="1"/>
</dbReference>
<keyword evidence="3" id="KW-1185">Reference proteome</keyword>
<organism evidence="2 3">
    <name type="scientific">Modestobacter roseus</name>
    <dbReference type="NCBI Taxonomy" id="1181884"/>
    <lineage>
        <taxon>Bacteria</taxon>
        <taxon>Bacillati</taxon>
        <taxon>Actinomycetota</taxon>
        <taxon>Actinomycetes</taxon>
        <taxon>Geodermatophilales</taxon>
        <taxon>Geodermatophilaceae</taxon>
        <taxon>Modestobacter</taxon>
    </lineage>
</organism>
<name>A0A562IM73_9ACTN</name>
<dbReference type="Gene3D" id="3.30.870.10">
    <property type="entry name" value="Endonuclease Chain A"/>
    <property type="match status" value="1"/>
</dbReference>
<dbReference type="RefSeq" id="WP_153360639.1">
    <property type="nucleotide sequence ID" value="NZ_JABGDC010000251.1"/>
</dbReference>
<feature type="domain" description="PLD phosphodiesterase" evidence="1">
    <location>
        <begin position="85"/>
        <end position="112"/>
    </location>
</feature>
<evidence type="ECO:0000259" key="1">
    <source>
        <dbReference type="PROSITE" id="PS50035"/>
    </source>
</evidence>
<evidence type="ECO:0000313" key="2">
    <source>
        <dbReference type="EMBL" id="TWH72089.1"/>
    </source>
</evidence>
<dbReference type="EMBL" id="VLKF01000001">
    <property type="protein sequence ID" value="TWH72089.1"/>
    <property type="molecule type" value="Genomic_DNA"/>
</dbReference>
<comment type="caution">
    <text evidence="2">The sequence shown here is derived from an EMBL/GenBank/DDBJ whole genome shotgun (WGS) entry which is preliminary data.</text>
</comment>
<dbReference type="Proteomes" id="UP000321490">
    <property type="component" value="Unassembled WGS sequence"/>
</dbReference>